<accession>A0A9Q3B9Q4</accession>
<dbReference type="InterPro" id="IPR052035">
    <property type="entry name" value="ZnF_BED_domain_contain"/>
</dbReference>
<protein>
    <submittedName>
        <fullName evidence="6">Uncharacterized protein</fullName>
    </submittedName>
</protein>
<keyword evidence="5" id="KW-0539">Nucleus</keyword>
<comment type="subcellular location">
    <subcellularLocation>
        <location evidence="1">Nucleus</location>
    </subcellularLocation>
</comment>
<keyword evidence="2" id="KW-0479">Metal-binding</keyword>
<keyword evidence="4" id="KW-0862">Zinc</keyword>
<evidence type="ECO:0000256" key="5">
    <source>
        <dbReference type="ARBA" id="ARBA00023242"/>
    </source>
</evidence>
<keyword evidence="3" id="KW-0863">Zinc-finger</keyword>
<keyword evidence="7" id="KW-1185">Reference proteome</keyword>
<evidence type="ECO:0000256" key="3">
    <source>
        <dbReference type="ARBA" id="ARBA00022771"/>
    </source>
</evidence>
<evidence type="ECO:0000313" key="6">
    <source>
        <dbReference type="EMBL" id="MBW0461188.1"/>
    </source>
</evidence>
<comment type="caution">
    <text evidence="6">The sequence shown here is derived from an EMBL/GenBank/DDBJ whole genome shotgun (WGS) entry which is preliminary data.</text>
</comment>
<dbReference type="EMBL" id="AVOT02000122">
    <property type="protein sequence ID" value="MBW0461188.1"/>
    <property type="molecule type" value="Genomic_DNA"/>
</dbReference>
<evidence type="ECO:0000256" key="1">
    <source>
        <dbReference type="ARBA" id="ARBA00004123"/>
    </source>
</evidence>
<gene>
    <name evidence="6" type="ORF">O181_000903</name>
</gene>
<dbReference type="InterPro" id="IPR012337">
    <property type="entry name" value="RNaseH-like_sf"/>
</dbReference>
<organism evidence="6 7">
    <name type="scientific">Austropuccinia psidii MF-1</name>
    <dbReference type="NCBI Taxonomy" id="1389203"/>
    <lineage>
        <taxon>Eukaryota</taxon>
        <taxon>Fungi</taxon>
        <taxon>Dikarya</taxon>
        <taxon>Basidiomycota</taxon>
        <taxon>Pucciniomycotina</taxon>
        <taxon>Pucciniomycetes</taxon>
        <taxon>Pucciniales</taxon>
        <taxon>Sphaerophragmiaceae</taxon>
        <taxon>Austropuccinia</taxon>
    </lineage>
</organism>
<evidence type="ECO:0000256" key="4">
    <source>
        <dbReference type="ARBA" id="ARBA00022833"/>
    </source>
</evidence>
<dbReference type="OrthoDB" id="5087195at2759"/>
<name>A0A9Q3B9Q4_9BASI</name>
<sequence>MDCWKSPNVTAYMAVTGHYLDKKIGLTPLLLGPTKIECDHSGSSLAENFLNVLNQYNFEDRINCITTNNVSSNTHMVHEITIHITFSTATHSIGCMAHELHLVACEGLKALADGSIETPEQENEIATPMAIANLVDIPNGFNLSYDSIISNVAWLASYL</sequence>
<dbReference type="AlphaFoldDB" id="A0A9Q3B9Q4"/>
<dbReference type="GO" id="GO:0005634">
    <property type="term" value="C:nucleus"/>
    <property type="evidence" value="ECO:0007669"/>
    <property type="project" value="UniProtKB-SubCell"/>
</dbReference>
<dbReference type="Proteomes" id="UP000765509">
    <property type="component" value="Unassembled WGS sequence"/>
</dbReference>
<evidence type="ECO:0000313" key="7">
    <source>
        <dbReference type="Proteomes" id="UP000765509"/>
    </source>
</evidence>
<reference evidence="6" key="1">
    <citation type="submission" date="2021-03" db="EMBL/GenBank/DDBJ databases">
        <title>Draft genome sequence of rust myrtle Austropuccinia psidii MF-1, a brazilian biotype.</title>
        <authorList>
            <person name="Quecine M.C."/>
            <person name="Pachon D.M.R."/>
            <person name="Bonatelli M.L."/>
            <person name="Correr F.H."/>
            <person name="Franceschini L.M."/>
            <person name="Leite T.F."/>
            <person name="Margarido G.R.A."/>
            <person name="Almeida C.A."/>
            <person name="Ferrarezi J.A."/>
            <person name="Labate C.A."/>
        </authorList>
    </citation>
    <scope>NUCLEOTIDE SEQUENCE</scope>
    <source>
        <strain evidence="6">MF-1</strain>
    </source>
</reference>
<dbReference type="PANTHER" id="PTHR46481">
    <property type="entry name" value="ZINC FINGER BED DOMAIN-CONTAINING PROTEIN 4"/>
    <property type="match status" value="1"/>
</dbReference>
<proteinExistence type="predicted"/>
<dbReference type="PANTHER" id="PTHR46481:SF10">
    <property type="entry name" value="ZINC FINGER BED DOMAIN-CONTAINING PROTEIN 39"/>
    <property type="match status" value="1"/>
</dbReference>
<dbReference type="GO" id="GO:0008270">
    <property type="term" value="F:zinc ion binding"/>
    <property type="evidence" value="ECO:0007669"/>
    <property type="project" value="UniProtKB-KW"/>
</dbReference>
<dbReference type="SUPFAM" id="SSF53098">
    <property type="entry name" value="Ribonuclease H-like"/>
    <property type="match status" value="1"/>
</dbReference>
<evidence type="ECO:0000256" key="2">
    <source>
        <dbReference type="ARBA" id="ARBA00022723"/>
    </source>
</evidence>